<dbReference type="PANTHER" id="PTHR37833:SF1">
    <property type="entry name" value="SIGNAL PEPTIDE PROTEIN"/>
    <property type="match status" value="1"/>
</dbReference>
<keyword evidence="1" id="KW-0732">Signal</keyword>
<dbReference type="OrthoDB" id="826619at2"/>
<organism evidence="2 3">
    <name type="scientific">Mucinivorans hirudinis</name>
    <dbReference type="NCBI Taxonomy" id="1433126"/>
    <lineage>
        <taxon>Bacteria</taxon>
        <taxon>Pseudomonadati</taxon>
        <taxon>Bacteroidota</taxon>
        <taxon>Bacteroidia</taxon>
        <taxon>Bacteroidales</taxon>
        <taxon>Rikenellaceae</taxon>
        <taxon>Mucinivorans</taxon>
    </lineage>
</organism>
<evidence type="ECO:0000256" key="1">
    <source>
        <dbReference type="SAM" id="SignalP"/>
    </source>
</evidence>
<dbReference type="eggNOG" id="ENOG5030MJC">
    <property type="taxonomic scope" value="Bacteria"/>
</dbReference>
<dbReference type="EMBL" id="HG934468">
    <property type="protein sequence ID" value="CDN30251.1"/>
    <property type="molecule type" value="Genomic_DNA"/>
</dbReference>
<keyword evidence="3" id="KW-1185">Reference proteome</keyword>
<reference evidence="2 3" key="1">
    <citation type="journal article" date="2015" name="Genome Announc.">
        <title>Complete Genome Sequence of the Novel Leech Symbiont Mucinivorans hirudinis M3T.</title>
        <authorList>
            <person name="Nelson M.C."/>
            <person name="Bomar L."/>
            <person name="Graf J."/>
        </authorList>
    </citation>
    <scope>NUCLEOTIDE SEQUENCE [LARGE SCALE GENOMIC DNA]</scope>
    <source>
        <strain evidence="3">M3</strain>
    </source>
</reference>
<name>A0A060R5T0_9BACT</name>
<accession>A0A060R5T0</accession>
<feature type="chain" id="PRO_5001589388" description="DUF1573 domain-containing protein" evidence="1">
    <location>
        <begin position="18"/>
        <end position="115"/>
    </location>
</feature>
<protein>
    <recommendedName>
        <fullName evidence="4">DUF1573 domain-containing protein</fullName>
    </recommendedName>
</protein>
<dbReference type="HOGENOM" id="CLU_122784_1_0_10"/>
<dbReference type="InterPro" id="IPR013783">
    <property type="entry name" value="Ig-like_fold"/>
</dbReference>
<dbReference type="Gene3D" id="2.60.40.10">
    <property type="entry name" value="Immunoglobulins"/>
    <property type="match status" value="1"/>
</dbReference>
<feature type="signal peptide" evidence="1">
    <location>
        <begin position="1"/>
        <end position="17"/>
    </location>
</feature>
<dbReference type="STRING" id="1433126.BN938_0145"/>
<evidence type="ECO:0008006" key="4">
    <source>
        <dbReference type="Google" id="ProtNLM"/>
    </source>
</evidence>
<dbReference type="Proteomes" id="UP000027616">
    <property type="component" value="Chromosome I"/>
</dbReference>
<dbReference type="AlphaFoldDB" id="A0A060R5T0"/>
<gene>
    <name evidence="2" type="ORF">BN938_0145</name>
</gene>
<proteinExistence type="predicted"/>
<evidence type="ECO:0000313" key="3">
    <source>
        <dbReference type="Proteomes" id="UP000027616"/>
    </source>
</evidence>
<dbReference type="KEGG" id="rbc:BN938_0145"/>
<dbReference type="InterPro" id="IPR011467">
    <property type="entry name" value="DUF1573"/>
</dbReference>
<dbReference type="Pfam" id="PF07610">
    <property type="entry name" value="DUF1573"/>
    <property type="match status" value="1"/>
</dbReference>
<dbReference type="PANTHER" id="PTHR37833">
    <property type="entry name" value="LIPOPROTEIN-RELATED"/>
    <property type="match status" value="1"/>
</dbReference>
<sequence length="115" mass="12940">MKKFIFLLVLVFAQAAAQDVRLAREVVDFGVVPMKPRSQQSVMLYNKGIKPMVIMAVNVDCNCTKVEWSKKPVMAGDSTLLKINYDPSDKGVFYKKIRVKTSQGENTITIKGRVE</sequence>
<evidence type="ECO:0000313" key="2">
    <source>
        <dbReference type="EMBL" id="CDN30251.1"/>
    </source>
</evidence>